<name>A0ABN5GWJ2_9FIRM</name>
<sequence>MGIDMKRIGQILRTLRSNTGKTLEQVARELNIGTSLLGMYERGERMPPPDKLALLADYYGVSVDALLARTPPVVADSAPNYAQESPETSELDRHVWKLIGGRVRRYRRISGLSVDHLAQNVGVGHQQIVRLESGMAGVPIPRLQQIAEVLGVTIGDLLQDLDGHPSIGADNMVLSFRQRGLSEKEIQKIMDYIDLIEKARGSDS</sequence>
<dbReference type="InterPro" id="IPR050807">
    <property type="entry name" value="TransReg_Diox_bact_type"/>
</dbReference>
<evidence type="ECO:0000313" key="4">
    <source>
        <dbReference type="Proteomes" id="UP000325292"/>
    </source>
</evidence>
<gene>
    <name evidence="3" type="ORF">BXT84_00895</name>
</gene>
<feature type="domain" description="HTH cro/C1-type" evidence="2">
    <location>
        <begin position="103"/>
        <end position="157"/>
    </location>
</feature>
<dbReference type="InterPro" id="IPR010982">
    <property type="entry name" value="Lambda_DNA-bd_dom_sf"/>
</dbReference>
<dbReference type="InterPro" id="IPR001387">
    <property type="entry name" value="Cro/C1-type_HTH"/>
</dbReference>
<dbReference type="Gene3D" id="1.10.260.40">
    <property type="entry name" value="lambda repressor-like DNA-binding domains"/>
    <property type="match status" value="2"/>
</dbReference>
<evidence type="ECO:0000313" key="3">
    <source>
        <dbReference type="EMBL" id="AUW92690.1"/>
    </source>
</evidence>
<dbReference type="CDD" id="cd00093">
    <property type="entry name" value="HTH_XRE"/>
    <property type="match status" value="2"/>
</dbReference>
<feature type="domain" description="HTH cro/C1-type" evidence="2">
    <location>
        <begin position="12"/>
        <end position="66"/>
    </location>
</feature>
<dbReference type="PANTHER" id="PTHR46797">
    <property type="entry name" value="HTH-TYPE TRANSCRIPTIONAL REGULATOR"/>
    <property type="match status" value="1"/>
</dbReference>
<reference evidence="3 4" key="1">
    <citation type="journal article" date="2019" name="Sci. Rep.">
        <title>Sulfobacillus thermotolerans: new insights into resistance and metabolic capacities of acidophilic chemolithotrophs.</title>
        <authorList>
            <person name="Panyushkina A.E."/>
            <person name="Babenko V.V."/>
            <person name="Nikitina A.S."/>
            <person name="Selezneva O.V."/>
            <person name="Tsaplina I.A."/>
            <person name="Letarova M.A."/>
            <person name="Kostryukova E.S."/>
            <person name="Letarov A.V."/>
        </authorList>
    </citation>
    <scope>NUCLEOTIDE SEQUENCE [LARGE SCALE GENOMIC DNA]</scope>
    <source>
        <strain evidence="3 4">Kr1</strain>
    </source>
</reference>
<dbReference type="PANTHER" id="PTHR46797:SF1">
    <property type="entry name" value="METHYLPHOSPHONATE SYNTHASE"/>
    <property type="match status" value="1"/>
</dbReference>
<dbReference type="EMBL" id="CP019454">
    <property type="protein sequence ID" value="AUW92690.1"/>
    <property type="molecule type" value="Genomic_DNA"/>
</dbReference>
<evidence type="ECO:0000259" key="2">
    <source>
        <dbReference type="PROSITE" id="PS50943"/>
    </source>
</evidence>
<keyword evidence="1" id="KW-0238">DNA-binding</keyword>
<organism evidence="3 4">
    <name type="scientific">Sulfobacillus thermotolerans</name>
    <dbReference type="NCBI Taxonomy" id="338644"/>
    <lineage>
        <taxon>Bacteria</taxon>
        <taxon>Bacillati</taxon>
        <taxon>Bacillota</taxon>
        <taxon>Clostridia</taxon>
        <taxon>Eubacteriales</taxon>
        <taxon>Clostridiales Family XVII. Incertae Sedis</taxon>
        <taxon>Sulfobacillus</taxon>
    </lineage>
</organism>
<dbReference type="Proteomes" id="UP000325292">
    <property type="component" value="Chromosome"/>
</dbReference>
<accession>A0ABN5GWJ2</accession>
<proteinExistence type="predicted"/>
<dbReference type="Pfam" id="PF13560">
    <property type="entry name" value="HTH_31"/>
    <property type="match status" value="2"/>
</dbReference>
<dbReference type="SMART" id="SM00530">
    <property type="entry name" value="HTH_XRE"/>
    <property type="match status" value="2"/>
</dbReference>
<protein>
    <recommendedName>
        <fullName evidence="2">HTH cro/C1-type domain-containing protein</fullName>
    </recommendedName>
</protein>
<keyword evidence="4" id="KW-1185">Reference proteome</keyword>
<evidence type="ECO:0000256" key="1">
    <source>
        <dbReference type="ARBA" id="ARBA00023125"/>
    </source>
</evidence>
<dbReference type="SUPFAM" id="SSF47413">
    <property type="entry name" value="lambda repressor-like DNA-binding domains"/>
    <property type="match status" value="2"/>
</dbReference>
<dbReference type="PROSITE" id="PS50943">
    <property type="entry name" value="HTH_CROC1"/>
    <property type="match status" value="2"/>
</dbReference>